<accession>A0ABV9VWX3</accession>
<protein>
    <recommendedName>
        <fullName evidence="3">Ketohydroxyglutarate aldolase</fullName>
    </recommendedName>
</protein>
<dbReference type="Proteomes" id="UP001595912">
    <property type="component" value="Unassembled WGS sequence"/>
</dbReference>
<evidence type="ECO:0008006" key="3">
    <source>
        <dbReference type="Google" id="ProtNLM"/>
    </source>
</evidence>
<evidence type="ECO:0000313" key="1">
    <source>
        <dbReference type="EMBL" id="MFC4999116.1"/>
    </source>
</evidence>
<sequence length="78" mass="8424">MDHDITVTVEDAHRERIEAVADQLRAAGMQIGQVHPTIGVIIGTVPERQRDAIANVGGVAHVEEQEVVQLPPPDADIQ</sequence>
<name>A0ABV9VWX3_9ACTN</name>
<dbReference type="RefSeq" id="WP_380115450.1">
    <property type="nucleotide sequence ID" value="NZ_JBHSIU010000014.1"/>
</dbReference>
<gene>
    <name evidence="1" type="ORF">ACFPIJ_14865</name>
</gene>
<keyword evidence="2" id="KW-1185">Reference proteome</keyword>
<dbReference type="EMBL" id="JBHSIU010000014">
    <property type="protein sequence ID" value="MFC4999116.1"/>
    <property type="molecule type" value="Genomic_DNA"/>
</dbReference>
<evidence type="ECO:0000313" key="2">
    <source>
        <dbReference type="Proteomes" id="UP001595912"/>
    </source>
</evidence>
<reference evidence="2" key="1">
    <citation type="journal article" date="2019" name="Int. J. Syst. Evol. Microbiol.">
        <title>The Global Catalogue of Microorganisms (GCM) 10K type strain sequencing project: providing services to taxonomists for standard genome sequencing and annotation.</title>
        <authorList>
            <consortium name="The Broad Institute Genomics Platform"/>
            <consortium name="The Broad Institute Genome Sequencing Center for Infectious Disease"/>
            <person name="Wu L."/>
            <person name="Ma J."/>
        </authorList>
    </citation>
    <scope>NUCLEOTIDE SEQUENCE [LARGE SCALE GENOMIC DNA]</scope>
    <source>
        <strain evidence="2">CGMCC 4.7152</strain>
    </source>
</reference>
<comment type="caution">
    <text evidence="1">The sequence shown here is derived from an EMBL/GenBank/DDBJ whole genome shotgun (WGS) entry which is preliminary data.</text>
</comment>
<proteinExistence type="predicted"/>
<organism evidence="1 2">
    <name type="scientific">Dactylosporangium cerinum</name>
    <dbReference type="NCBI Taxonomy" id="1434730"/>
    <lineage>
        <taxon>Bacteria</taxon>
        <taxon>Bacillati</taxon>
        <taxon>Actinomycetota</taxon>
        <taxon>Actinomycetes</taxon>
        <taxon>Micromonosporales</taxon>
        <taxon>Micromonosporaceae</taxon>
        <taxon>Dactylosporangium</taxon>
    </lineage>
</organism>